<proteinExistence type="predicted"/>
<reference evidence="1" key="2">
    <citation type="submission" date="2020-11" db="EMBL/GenBank/DDBJ databases">
        <authorList>
            <person name="McCartney M.A."/>
            <person name="Auch B."/>
            <person name="Kono T."/>
            <person name="Mallez S."/>
            <person name="Becker A."/>
            <person name="Gohl D.M."/>
            <person name="Silverstein K.A.T."/>
            <person name="Koren S."/>
            <person name="Bechman K.B."/>
            <person name="Herman A."/>
            <person name="Abrahante J.E."/>
            <person name="Garbe J."/>
        </authorList>
    </citation>
    <scope>NUCLEOTIDE SEQUENCE</scope>
    <source>
        <strain evidence="1">Duluth1</strain>
        <tissue evidence="1">Whole animal</tissue>
    </source>
</reference>
<evidence type="ECO:0000313" key="2">
    <source>
        <dbReference type="Proteomes" id="UP000828390"/>
    </source>
</evidence>
<reference evidence="1" key="1">
    <citation type="journal article" date="2019" name="bioRxiv">
        <title>The Genome of the Zebra Mussel, Dreissena polymorpha: A Resource for Invasive Species Research.</title>
        <authorList>
            <person name="McCartney M.A."/>
            <person name="Auch B."/>
            <person name="Kono T."/>
            <person name="Mallez S."/>
            <person name="Zhang Y."/>
            <person name="Obille A."/>
            <person name="Becker A."/>
            <person name="Abrahante J.E."/>
            <person name="Garbe J."/>
            <person name="Badalamenti J.P."/>
            <person name="Herman A."/>
            <person name="Mangelson H."/>
            <person name="Liachko I."/>
            <person name="Sullivan S."/>
            <person name="Sone E.D."/>
            <person name="Koren S."/>
            <person name="Silverstein K.A.T."/>
            <person name="Beckman K.B."/>
            <person name="Gohl D.M."/>
        </authorList>
    </citation>
    <scope>NUCLEOTIDE SEQUENCE</scope>
    <source>
        <strain evidence="1">Duluth1</strain>
        <tissue evidence="1">Whole animal</tissue>
    </source>
</reference>
<name>A0A9D4FG04_DREPO</name>
<protein>
    <submittedName>
        <fullName evidence="1">Uncharacterized protein</fullName>
    </submittedName>
</protein>
<keyword evidence="2" id="KW-1185">Reference proteome</keyword>
<accession>A0A9D4FG04</accession>
<dbReference type="Proteomes" id="UP000828390">
    <property type="component" value="Unassembled WGS sequence"/>
</dbReference>
<dbReference type="EMBL" id="JAIWYP010000007">
    <property type="protein sequence ID" value="KAH3798188.1"/>
    <property type="molecule type" value="Genomic_DNA"/>
</dbReference>
<comment type="caution">
    <text evidence="1">The sequence shown here is derived from an EMBL/GenBank/DDBJ whole genome shotgun (WGS) entry which is preliminary data.</text>
</comment>
<evidence type="ECO:0000313" key="1">
    <source>
        <dbReference type="EMBL" id="KAH3798188.1"/>
    </source>
</evidence>
<sequence length="196" mass="22148">MATTEINALQLDKVMDDIGMTEEVTQFRRHIQLLIELIHPFFLPVLLCANHIFGSQSEGSTTIGMNSDVDFIVHSIKNIACLHLSECSSSEFNPWVLVVRDTFSFPQCCSLQLLIKDSNGDPVPVSEENMDEEVKSLIGHDYILDKLGRVLVFSITDEMDPSHSIWTKGDAQSDTTWSCNFFELLGWTICWGWTIC</sequence>
<gene>
    <name evidence="1" type="ORF">DPMN_151779</name>
</gene>
<organism evidence="1 2">
    <name type="scientific">Dreissena polymorpha</name>
    <name type="common">Zebra mussel</name>
    <name type="synonym">Mytilus polymorpha</name>
    <dbReference type="NCBI Taxonomy" id="45954"/>
    <lineage>
        <taxon>Eukaryota</taxon>
        <taxon>Metazoa</taxon>
        <taxon>Spiralia</taxon>
        <taxon>Lophotrochozoa</taxon>
        <taxon>Mollusca</taxon>
        <taxon>Bivalvia</taxon>
        <taxon>Autobranchia</taxon>
        <taxon>Heteroconchia</taxon>
        <taxon>Euheterodonta</taxon>
        <taxon>Imparidentia</taxon>
        <taxon>Neoheterodontei</taxon>
        <taxon>Myida</taxon>
        <taxon>Dreissenoidea</taxon>
        <taxon>Dreissenidae</taxon>
        <taxon>Dreissena</taxon>
    </lineage>
</organism>
<dbReference type="AlphaFoldDB" id="A0A9D4FG04"/>